<keyword evidence="2" id="KW-0677">Repeat</keyword>
<evidence type="ECO:0000259" key="6">
    <source>
        <dbReference type="PROSITE" id="PS50157"/>
    </source>
</evidence>
<dbReference type="OrthoDB" id="21416at2759"/>
<dbReference type="Gene3D" id="3.40.50.300">
    <property type="entry name" value="P-loop containing nucleotide triphosphate hydrolases"/>
    <property type="match status" value="1"/>
</dbReference>
<dbReference type="SUPFAM" id="SSF57667">
    <property type="entry name" value="beta-beta-alpha zinc fingers"/>
    <property type="match status" value="1"/>
</dbReference>
<reference evidence="7" key="1">
    <citation type="submission" date="2020-01" db="EMBL/GenBank/DDBJ databases">
        <authorList>
            <consortium name="DOE Joint Genome Institute"/>
            <person name="Haridas S."/>
            <person name="Albert R."/>
            <person name="Binder M."/>
            <person name="Bloem J."/>
            <person name="Labutti K."/>
            <person name="Salamov A."/>
            <person name="Andreopoulos B."/>
            <person name="Baker S.E."/>
            <person name="Barry K."/>
            <person name="Bills G."/>
            <person name="Bluhm B.H."/>
            <person name="Cannon C."/>
            <person name="Castanera R."/>
            <person name="Culley D.E."/>
            <person name="Daum C."/>
            <person name="Ezra D."/>
            <person name="Gonzalez J.B."/>
            <person name="Henrissat B."/>
            <person name="Kuo A."/>
            <person name="Liang C."/>
            <person name="Lipzen A."/>
            <person name="Lutzoni F."/>
            <person name="Magnuson J."/>
            <person name="Mondo S."/>
            <person name="Nolan M."/>
            <person name="Ohm R."/>
            <person name="Pangilinan J."/>
            <person name="Park H.-J."/>
            <person name="Ramirez L."/>
            <person name="Alfaro M."/>
            <person name="Sun H."/>
            <person name="Tritt A."/>
            <person name="Yoshinaga Y."/>
            <person name="Zwiers L.-H."/>
            <person name="Turgeon B.G."/>
            <person name="Goodwin S.B."/>
            <person name="Spatafora J.W."/>
            <person name="Crous P.W."/>
            <person name="Grigoriev I.V."/>
        </authorList>
    </citation>
    <scope>NUCLEOTIDE SEQUENCE</scope>
    <source>
        <strain evidence="7">CBS 394.84</strain>
    </source>
</reference>
<dbReference type="Pfam" id="PF00096">
    <property type="entry name" value="zf-C2H2"/>
    <property type="match status" value="2"/>
</dbReference>
<keyword evidence="1" id="KW-0479">Metal-binding</keyword>
<dbReference type="InterPro" id="IPR056884">
    <property type="entry name" value="NPHP3-like_N"/>
</dbReference>
<dbReference type="InterPro" id="IPR036236">
    <property type="entry name" value="Znf_C2H2_sf"/>
</dbReference>
<dbReference type="PANTHER" id="PTHR10039:SF14">
    <property type="entry name" value="NACHT DOMAIN-CONTAINING PROTEIN"/>
    <property type="match status" value="1"/>
</dbReference>
<accession>A0A9P4L446</accession>
<sequence length="1065" mass="122581">MANALPNVVSTFEKSLNAFKTKAGLSPDELKVFQLTSLDDLRRQIAIIQDDQRKSKKMRYLKRLGPFLDTMEQYGKIVEVFLNISDIIAFIWGPMKFLLMVAKNYADAFNALLDAYLEIGENLPQFTQYQTVFQSNSHMQLALAYIYEDILEFHKEALRYFRQRTWKELFHATWRSFSNTVTHLSKNLHRHKSLIESQATIVQFEALQDLRTQSQRNYEEYNRSELDRKRLSVQQWLCPINAQTRHEDATKNRYGDSGDWLLKDPRFKKWYDFDYCHEPLLWLSGIPGAGKTVLTSRVIDECRKLPHAKLCFFYCRNTDETRNAFVSIARTMCSQLMSGNDMIVQLLYDRAAKSSDVVLSSVSTAKALLDTVLQTCDKTQKTYIIIDGLDEYNREDRKEMTTWFRELVRNVPSKELGQLRCLFISQDDGYARKDLSDCSAIRLKPEETRRDIQAYCQMWHQRLDQKFGPLDPKQYNISEIVTARAQGMFLYAKLVTENLYEQPTRSQFLLEMRPDVFPSGLEQAYSRIINRIMGPAMQPHPRSDHAKRLLGWLACAKRTLQWFEIQCAVSVNLEEGILSSDLKFQDNCKDLCASLVELSSEGFVVLVHSTAKKFLMEKGHICVPEVDFDLALLCMTYMSFDQFVLNTDEGNIQKALYEGDYAFADYASCFWAHHLIDGVRKVSQLTSRKLEHLVEAIGVFLDVQWASPTKRLTVSKTMEENLAALTSYDMYDSICQAVISTKNQLLPTGKGPSDDEPLSIAKVMEAIRTQLEAIVSSPSITTVQEDQLKRLYGSNYYKCRRLNCQFYSRGFPTHIQRDRHISKHERSFVCTEEGCPQAVIGCVTAKDLQKHMEEYHGTVVEADADYPEEVPEVEADSRHTQKQPTTFDCSLCSRSFTRAYNLHAHLRTHTNEKPFVCTMCGKSFVRQNDRLRHEGIHLGKGKYACYGNLKNGNPWGCGRPFARISGLRSHFRCDPGRACIRPLLEEQWREEGYTQDQWPEETAARPSDATIDAIVQASDSQATFQYDDDGNPTEHSLPEALLAQYPALADVQWDQLPPDPEEESY</sequence>
<dbReference type="EMBL" id="ML976619">
    <property type="protein sequence ID" value="KAF1840937.1"/>
    <property type="molecule type" value="Genomic_DNA"/>
</dbReference>
<dbReference type="PROSITE" id="PS50157">
    <property type="entry name" value="ZINC_FINGER_C2H2_2"/>
    <property type="match status" value="2"/>
</dbReference>
<dbReference type="FunFam" id="3.30.160.60:FF:000110">
    <property type="entry name" value="Zinc finger protein-like"/>
    <property type="match status" value="1"/>
</dbReference>
<keyword evidence="3 5" id="KW-0863">Zinc-finger</keyword>
<name>A0A9P4L446_9PLEO</name>
<dbReference type="GO" id="GO:0008270">
    <property type="term" value="F:zinc ion binding"/>
    <property type="evidence" value="ECO:0007669"/>
    <property type="project" value="UniProtKB-KW"/>
</dbReference>
<dbReference type="Pfam" id="PF22939">
    <property type="entry name" value="WHD_GPIID"/>
    <property type="match status" value="1"/>
</dbReference>
<proteinExistence type="predicted"/>
<dbReference type="GeneID" id="63854611"/>
<evidence type="ECO:0000256" key="1">
    <source>
        <dbReference type="ARBA" id="ARBA00022723"/>
    </source>
</evidence>
<keyword evidence="8" id="KW-1185">Reference proteome</keyword>
<evidence type="ECO:0000256" key="4">
    <source>
        <dbReference type="ARBA" id="ARBA00022833"/>
    </source>
</evidence>
<evidence type="ECO:0000256" key="3">
    <source>
        <dbReference type="ARBA" id="ARBA00022771"/>
    </source>
</evidence>
<dbReference type="InterPro" id="IPR013087">
    <property type="entry name" value="Znf_C2H2_type"/>
</dbReference>
<dbReference type="InterPro" id="IPR027417">
    <property type="entry name" value="P-loop_NTPase"/>
</dbReference>
<gene>
    <name evidence="7" type="ORF">K460DRAFT_410330</name>
</gene>
<feature type="domain" description="C2H2-type" evidence="6">
    <location>
        <begin position="887"/>
        <end position="914"/>
    </location>
</feature>
<dbReference type="PROSITE" id="PS00028">
    <property type="entry name" value="ZINC_FINGER_C2H2_1"/>
    <property type="match status" value="2"/>
</dbReference>
<feature type="domain" description="C2H2-type" evidence="6">
    <location>
        <begin position="915"/>
        <end position="942"/>
    </location>
</feature>
<organism evidence="7 8">
    <name type="scientific">Cucurbitaria berberidis CBS 394.84</name>
    <dbReference type="NCBI Taxonomy" id="1168544"/>
    <lineage>
        <taxon>Eukaryota</taxon>
        <taxon>Fungi</taxon>
        <taxon>Dikarya</taxon>
        <taxon>Ascomycota</taxon>
        <taxon>Pezizomycotina</taxon>
        <taxon>Dothideomycetes</taxon>
        <taxon>Pleosporomycetidae</taxon>
        <taxon>Pleosporales</taxon>
        <taxon>Pleosporineae</taxon>
        <taxon>Cucurbitariaceae</taxon>
        <taxon>Cucurbitaria</taxon>
    </lineage>
</organism>
<dbReference type="InterPro" id="IPR056125">
    <property type="entry name" value="DUF7708"/>
</dbReference>
<dbReference type="InterPro" id="IPR054471">
    <property type="entry name" value="GPIID_WHD"/>
</dbReference>
<dbReference type="PANTHER" id="PTHR10039">
    <property type="entry name" value="AMELOGENIN"/>
    <property type="match status" value="1"/>
</dbReference>
<dbReference type="Pfam" id="PF24809">
    <property type="entry name" value="DUF7708"/>
    <property type="match status" value="1"/>
</dbReference>
<comment type="caution">
    <text evidence="7">The sequence shown here is derived from an EMBL/GenBank/DDBJ whole genome shotgun (WGS) entry which is preliminary data.</text>
</comment>
<dbReference type="RefSeq" id="XP_040783500.1">
    <property type="nucleotide sequence ID" value="XM_040937361.1"/>
</dbReference>
<dbReference type="SMART" id="SM00355">
    <property type="entry name" value="ZnF_C2H2"/>
    <property type="match status" value="4"/>
</dbReference>
<evidence type="ECO:0000256" key="5">
    <source>
        <dbReference type="PROSITE-ProRule" id="PRU00042"/>
    </source>
</evidence>
<dbReference type="Pfam" id="PF24883">
    <property type="entry name" value="NPHP3_N"/>
    <property type="match status" value="1"/>
</dbReference>
<dbReference type="SUPFAM" id="SSF52540">
    <property type="entry name" value="P-loop containing nucleoside triphosphate hydrolases"/>
    <property type="match status" value="1"/>
</dbReference>
<dbReference type="Gene3D" id="3.30.160.60">
    <property type="entry name" value="Classic Zinc Finger"/>
    <property type="match status" value="2"/>
</dbReference>
<protein>
    <recommendedName>
        <fullName evidence="6">C2H2-type domain-containing protein</fullName>
    </recommendedName>
</protein>
<dbReference type="Proteomes" id="UP000800039">
    <property type="component" value="Unassembled WGS sequence"/>
</dbReference>
<evidence type="ECO:0000256" key="2">
    <source>
        <dbReference type="ARBA" id="ARBA00022737"/>
    </source>
</evidence>
<evidence type="ECO:0000313" key="8">
    <source>
        <dbReference type="Proteomes" id="UP000800039"/>
    </source>
</evidence>
<dbReference type="AlphaFoldDB" id="A0A9P4L446"/>
<dbReference type="FunFam" id="3.30.160.60:FF:000100">
    <property type="entry name" value="Zinc finger 45-like"/>
    <property type="match status" value="1"/>
</dbReference>
<keyword evidence="4" id="KW-0862">Zinc</keyword>
<evidence type="ECO:0000313" key="7">
    <source>
        <dbReference type="EMBL" id="KAF1840937.1"/>
    </source>
</evidence>